<accession>A0A6H5IRR1</accession>
<proteinExistence type="predicted"/>
<keyword evidence="3" id="KW-1185">Reference proteome</keyword>
<feature type="non-terminal residue" evidence="2">
    <location>
        <position position="1"/>
    </location>
</feature>
<feature type="region of interest" description="Disordered" evidence="1">
    <location>
        <begin position="51"/>
        <end position="79"/>
    </location>
</feature>
<feature type="compositionally biased region" description="Basic and acidic residues" evidence="1">
    <location>
        <begin position="736"/>
        <end position="764"/>
    </location>
</feature>
<feature type="compositionally biased region" description="Basic and acidic residues" evidence="1">
    <location>
        <begin position="1335"/>
        <end position="1351"/>
    </location>
</feature>
<feature type="region of interest" description="Disordered" evidence="1">
    <location>
        <begin position="1017"/>
        <end position="1040"/>
    </location>
</feature>
<evidence type="ECO:0000313" key="2">
    <source>
        <dbReference type="EMBL" id="CAB0039575.1"/>
    </source>
</evidence>
<feature type="compositionally biased region" description="Low complexity" evidence="1">
    <location>
        <begin position="1381"/>
        <end position="1394"/>
    </location>
</feature>
<protein>
    <submittedName>
        <fullName evidence="2">Uncharacterized protein</fullName>
    </submittedName>
</protein>
<feature type="compositionally biased region" description="Basic and acidic residues" evidence="1">
    <location>
        <begin position="1286"/>
        <end position="1321"/>
    </location>
</feature>
<evidence type="ECO:0000256" key="1">
    <source>
        <dbReference type="SAM" id="MobiDB-lite"/>
    </source>
</evidence>
<feature type="compositionally biased region" description="Polar residues" evidence="1">
    <location>
        <begin position="487"/>
        <end position="504"/>
    </location>
</feature>
<feature type="compositionally biased region" description="Basic residues" evidence="1">
    <location>
        <begin position="1256"/>
        <end position="1285"/>
    </location>
</feature>
<evidence type="ECO:0000313" key="3">
    <source>
        <dbReference type="Proteomes" id="UP000479190"/>
    </source>
</evidence>
<feature type="region of interest" description="Disordered" evidence="1">
    <location>
        <begin position="727"/>
        <end position="775"/>
    </location>
</feature>
<feature type="compositionally biased region" description="Polar residues" evidence="1">
    <location>
        <begin position="1131"/>
        <end position="1147"/>
    </location>
</feature>
<name>A0A6H5IRR1_9HYME</name>
<feature type="compositionally biased region" description="Basic and acidic residues" evidence="1">
    <location>
        <begin position="1191"/>
        <end position="1201"/>
    </location>
</feature>
<feature type="region of interest" description="Disordered" evidence="1">
    <location>
        <begin position="1056"/>
        <end position="1414"/>
    </location>
</feature>
<feature type="compositionally biased region" description="Low complexity" evidence="1">
    <location>
        <begin position="629"/>
        <end position="638"/>
    </location>
</feature>
<dbReference type="Proteomes" id="UP000479190">
    <property type="component" value="Unassembled WGS sequence"/>
</dbReference>
<reference evidence="2 3" key="1">
    <citation type="submission" date="2020-02" db="EMBL/GenBank/DDBJ databases">
        <authorList>
            <person name="Ferguson B K."/>
        </authorList>
    </citation>
    <scope>NUCLEOTIDE SEQUENCE [LARGE SCALE GENOMIC DNA]</scope>
</reference>
<feature type="compositionally biased region" description="Polar residues" evidence="1">
    <location>
        <begin position="675"/>
        <end position="685"/>
    </location>
</feature>
<feature type="compositionally biased region" description="Polar residues" evidence="1">
    <location>
        <begin position="789"/>
        <end position="807"/>
    </location>
</feature>
<organism evidence="2 3">
    <name type="scientific">Trichogramma brassicae</name>
    <dbReference type="NCBI Taxonomy" id="86971"/>
    <lineage>
        <taxon>Eukaryota</taxon>
        <taxon>Metazoa</taxon>
        <taxon>Ecdysozoa</taxon>
        <taxon>Arthropoda</taxon>
        <taxon>Hexapoda</taxon>
        <taxon>Insecta</taxon>
        <taxon>Pterygota</taxon>
        <taxon>Neoptera</taxon>
        <taxon>Endopterygota</taxon>
        <taxon>Hymenoptera</taxon>
        <taxon>Apocrita</taxon>
        <taxon>Proctotrupomorpha</taxon>
        <taxon>Chalcidoidea</taxon>
        <taxon>Trichogrammatidae</taxon>
        <taxon>Trichogramma</taxon>
    </lineage>
</organism>
<feature type="region of interest" description="Disordered" evidence="1">
    <location>
        <begin position="104"/>
        <end position="138"/>
    </location>
</feature>
<feature type="compositionally biased region" description="Basic and acidic residues" evidence="1">
    <location>
        <begin position="1230"/>
        <end position="1245"/>
    </location>
</feature>
<feature type="compositionally biased region" description="Polar residues" evidence="1">
    <location>
        <begin position="1058"/>
        <end position="1067"/>
    </location>
</feature>
<feature type="region of interest" description="Disordered" evidence="1">
    <location>
        <begin position="431"/>
        <end position="583"/>
    </location>
</feature>
<dbReference type="EMBL" id="CADCXV010000970">
    <property type="protein sequence ID" value="CAB0039575.1"/>
    <property type="molecule type" value="Genomic_DNA"/>
</dbReference>
<feature type="compositionally biased region" description="Low complexity" evidence="1">
    <location>
        <begin position="471"/>
        <end position="486"/>
    </location>
</feature>
<sequence length="1554" mass="174949">TEAAPSERDANVSAGVYGLSRLYRDRLAHARGQRKRNTTLVRVLAGARGWSTRSAATTTAAKAVTGSSPRRNRSDSSNDIDAMVQLQPASEEQQQRARRLLELAGLGRDDEPMTMMQDDEELDKEGARRRRRKTPERSVSFNRDVHVKRIAERERETGTSRLRSSVGDFFALDHPQQQQQQRLRFVIRALISLLSLSHACKKTLVAACTRRFLVSFFERLHFHDVVRRARYTRPALIIYTYVHFHMRKSTRHRPRSKPQKKKKIKTWRADVQPMQRDSYIRCIYFVLRGVVRTKCHLIEGLLIRRAAPSNNDRRGLAQAHKCAVLCARTCRHRREKSQLREILYANALLRLLVCDHLLWKRISSALRYIGRSPSPASVTTALAGDGVGTFVTFPLRKESARTLSREDLAEEAVRVLEQADSVDCVARSNESRKYASLPGRGNRKSKERNNSGDTGSYLGHSKPKKKALGRSVSDAADAATAAASVVRSQPSSRYQARYQGSSSPDRSLPELEEDEPESQYQRIGQPRRRGPPLQRSSSDLLRKQQPAAPPLTPIIEASPHPASAERSFRFSSVSPPAPVEPPRVKTIPIYVESENRLYVGEQQRQQQEDIDVVDGDMLHRSSRYDHHPQQQQQQQQQQQRDDSTIHKMIHRLSNDRSPPPQLTRAMVAPSPGFAHNNNRPFSYTRPSEIPTSDHHHQAQHHALTTSVRPQSPTDCIYAQVQMDKKKSALLNQAQRSHSDSDEGLGLERKDSSRENSPADKEAFHRSSNNGTGGQYRYLDSELQRHNDINSYKSSSAGNGNNVTTTRFGDSGGADSKNRLDTTTALDRGRADGMADAARRRVNGVDELSSRVVNERPPSLNKSSDLSARRDLLESRIKMFSSKDSSSSSSINKLLSPSGKKLVLEQEAIIVDKPIVPSPVVPAAQPKRYLDTYISETRTNSNGEKYMFEKEMHDENGKVYGFEKITNKVTNNGHSELPLVKPKQGYVLETRTDKYGDKYIVETRNYSAEPSSTLAATATIENGGGGTKKDEGHSRHHRGELYQPRAKKNFEAMRHGGYSKSTQRLNELSSSSSSPRVKDAAHRYVTRSYENLASSSSAAADSTRRPGVLGGGGRRPKLGALREGPLDDYDTDISQATNSQLDSSSASKFYSKETRTMQHYHRPGRGLHDDYDSSPPRHHRLVNSNGYNSSRYDSDTTTRDSVVRGGGYHHRKGGVTSDPDEPKKPLRRSRNHLDYAHLDERSKSAFDEGPLPPPQRPPRHNARDHHRGLGRSSHHNHHHHHHHHHHRNDEVRTETRLSDSERKDRLADSGIENDYRPTHRAESEEDDSFATAQFLKQERRHTDRSMPIDKKSQQQRNGGGYDKYVMYYNDKPPLTGKPPLGPGLVDASSSSSGSKSKYEKKAAKKSGGGGGTMSKVRELFRKKEKKQVKEDKMCGVGGLLLKRSGRAASTGALTDDEVTVRYREYRGDQLRSARSARDLESDINERINGNAASQARAIASASPRRFLFLQSFVSYILYVSCSARYKACYIMHYYQYMYAGTRSSSSSVKRRTTRQ</sequence>
<gene>
    <name evidence="2" type="ORF">TBRA_LOCUS11314</name>
</gene>
<feature type="region of interest" description="Disordered" evidence="1">
    <location>
        <begin position="789"/>
        <end position="819"/>
    </location>
</feature>
<feature type="region of interest" description="Disordered" evidence="1">
    <location>
        <begin position="622"/>
        <end position="710"/>
    </location>
</feature>
<feature type="compositionally biased region" description="Polar residues" evidence="1">
    <location>
        <begin position="1181"/>
        <end position="1190"/>
    </location>
</feature>
<dbReference type="OrthoDB" id="6512771at2759"/>